<sequence length="349" mass="38829">MSSGVGLIGCGRIAKRHAHVLGEIEGLHLQAVCDIIPERAWELKRQYNVPWLYDSMSDMSEVIQYSSIDILSVLTPSGLHAQHVIELAHYGIPIVVEKPMALTLEDADAMIEACEEYNTPLFVVKQNRFNLPIVLLREAIESGALGELISATVCVRWCRHMDYYLDWHGTWEMAGGVLANQASHHIDILQWMMGEPESVFGYATTTQDIEVENLLMGVVHFKNGALGSIEVTTATRPRDTEGSITILGERGMVKVGGFACNRLDVWQFEGENSIADYGTYTENPPDVYGFGHKAYYEHVLRCLDGKAEPLVSGAEARKGLALTIALYQSVEDGREVHMSDPLHSWRLGR</sequence>
<organism evidence="3">
    <name type="scientific">marine sediment metagenome</name>
    <dbReference type="NCBI Taxonomy" id="412755"/>
    <lineage>
        <taxon>unclassified sequences</taxon>
        <taxon>metagenomes</taxon>
        <taxon>ecological metagenomes</taxon>
    </lineage>
</organism>
<evidence type="ECO:0008006" key="4">
    <source>
        <dbReference type="Google" id="ProtNLM"/>
    </source>
</evidence>
<feature type="domain" description="Gfo/Idh/MocA-like oxidoreductase N-terminal" evidence="1">
    <location>
        <begin position="5"/>
        <end position="123"/>
    </location>
</feature>
<evidence type="ECO:0000313" key="3">
    <source>
        <dbReference type="EMBL" id="GAG56451.1"/>
    </source>
</evidence>
<dbReference type="Gene3D" id="3.40.50.720">
    <property type="entry name" value="NAD(P)-binding Rossmann-like Domain"/>
    <property type="match status" value="1"/>
</dbReference>
<gene>
    <name evidence="3" type="ORF">S01H4_13672</name>
</gene>
<dbReference type="PANTHER" id="PTHR43249">
    <property type="entry name" value="UDP-N-ACETYL-2-AMINO-2-DEOXY-D-GLUCURONATE OXIDASE"/>
    <property type="match status" value="1"/>
</dbReference>
<evidence type="ECO:0000259" key="1">
    <source>
        <dbReference type="Pfam" id="PF01408"/>
    </source>
</evidence>
<dbReference type="SUPFAM" id="SSF51735">
    <property type="entry name" value="NAD(P)-binding Rossmann-fold domains"/>
    <property type="match status" value="1"/>
</dbReference>
<comment type="caution">
    <text evidence="3">The sequence shown here is derived from an EMBL/GenBank/DDBJ whole genome shotgun (WGS) entry which is preliminary data.</text>
</comment>
<dbReference type="Pfam" id="PF01408">
    <property type="entry name" value="GFO_IDH_MocA"/>
    <property type="match status" value="1"/>
</dbReference>
<dbReference type="InterPro" id="IPR036291">
    <property type="entry name" value="NAD(P)-bd_dom_sf"/>
</dbReference>
<feature type="domain" description="Gfo/Idh/MocA-like oxidoreductase C-terminal" evidence="2">
    <location>
        <begin position="137"/>
        <end position="337"/>
    </location>
</feature>
<dbReference type="EMBL" id="BART01006015">
    <property type="protein sequence ID" value="GAG56451.1"/>
    <property type="molecule type" value="Genomic_DNA"/>
</dbReference>
<protein>
    <recommendedName>
        <fullName evidence="4">Gfo/Idh/MocA-like oxidoreductase N-terminal domain-containing protein</fullName>
    </recommendedName>
</protein>
<dbReference type="GO" id="GO:0000166">
    <property type="term" value="F:nucleotide binding"/>
    <property type="evidence" value="ECO:0007669"/>
    <property type="project" value="InterPro"/>
</dbReference>
<dbReference type="PANTHER" id="PTHR43249:SF1">
    <property type="entry name" value="D-GLUCOSIDE 3-DEHYDROGENASE"/>
    <property type="match status" value="1"/>
</dbReference>
<name>X1A8D9_9ZZZZ</name>
<dbReference type="InterPro" id="IPR000683">
    <property type="entry name" value="Gfo/Idh/MocA-like_OxRdtase_N"/>
</dbReference>
<dbReference type="Gene3D" id="3.30.360.10">
    <property type="entry name" value="Dihydrodipicolinate Reductase, domain 2"/>
    <property type="match status" value="1"/>
</dbReference>
<proteinExistence type="predicted"/>
<dbReference type="InterPro" id="IPR004104">
    <property type="entry name" value="Gfo/Idh/MocA-like_OxRdtase_C"/>
</dbReference>
<dbReference type="AlphaFoldDB" id="X1A8D9"/>
<evidence type="ECO:0000259" key="2">
    <source>
        <dbReference type="Pfam" id="PF02894"/>
    </source>
</evidence>
<reference evidence="3" key="1">
    <citation type="journal article" date="2014" name="Front. Microbiol.">
        <title>High frequency of phylogenetically diverse reductive dehalogenase-homologous genes in deep subseafloor sedimentary metagenomes.</title>
        <authorList>
            <person name="Kawai M."/>
            <person name="Futagami T."/>
            <person name="Toyoda A."/>
            <person name="Takaki Y."/>
            <person name="Nishi S."/>
            <person name="Hori S."/>
            <person name="Arai W."/>
            <person name="Tsubouchi T."/>
            <person name="Morono Y."/>
            <person name="Uchiyama I."/>
            <person name="Ito T."/>
            <person name="Fujiyama A."/>
            <person name="Inagaki F."/>
            <person name="Takami H."/>
        </authorList>
    </citation>
    <scope>NUCLEOTIDE SEQUENCE</scope>
    <source>
        <strain evidence="3">Expedition CK06-06</strain>
    </source>
</reference>
<dbReference type="Pfam" id="PF02894">
    <property type="entry name" value="GFO_IDH_MocA_C"/>
    <property type="match status" value="1"/>
</dbReference>
<dbReference type="SUPFAM" id="SSF55347">
    <property type="entry name" value="Glyceraldehyde-3-phosphate dehydrogenase-like, C-terminal domain"/>
    <property type="match status" value="1"/>
</dbReference>
<dbReference type="InterPro" id="IPR052515">
    <property type="entry name" value="Gfo/Idh/MocA_Oxidoreductase"/>
</dbReference>
<accession>X1A8D9</accession>